<sequence>MSILPLPPATRPRSRIDMPPLHARGAPKKFTGRPHDITKFLTHCEKLFTQNNVFDDIEKVECMTDAPRPVILVPRLISAPIHAANSSDDEIVEVDPPSYVQSITESGTTSASRRRGRRVRAPLPLVNLTGLPEGRARRTLPLPRNPPTARSQHIPPARPRISPKWDPPLVTSGSTFSRLTQCLKMVVDLSQPYAEFARGDTTASIPREQARNDDNRIPSVLEILYNNRLKARLTKAFILLLQAQENYATAHGQPHSLLPGSNVICHYLNLPTLPDELARLSSPNHSYSDWEPFHAALYSIFGDYSESPLIRSILERAPLAPHLVDVPYYLKANMTAADPLVRQLAAIRQIFESVIGRLSIVTGEVQRLQSSTQFQAWMRENFVAGISSVDRRRDESRNKNHRACSFESA</sequence>
<gene>
    <name evidence="2" type="ORF">R3P38DRAFT_3235181</name>
</gene>
<name>A0AAV9ZGD8_9AGAR</name>
<reference evidence="2 3" key="1">
    <citation type="journal article" date="2024" name="J Genomics">
        <title>Draft genome sequencing and assembly of Favolaschia claudopus CIRM-BRFM 2984 isolated from oak limbs.</title>
        <authorList>
            <person name="Navarro D."/>
            <person name="Drula E."/>
            <person name="Chaduli D."/>
            <person name="Cazenave R."/>
            <person name="Ahrendt S."/>
            <person name="Wang J."/>
            <person name="Lipzen A."/>
            <person name="Daum C."/>
            <person name="Barry K."/>
            <person name="Grigoriev I.V."/>
            <person name="Favel A."/>
            <person name="Rosso M.N."/>
            <person name="Martin F."/>
        </authorList>
    </citation>
    <scope>NUCLEOTIDE SEQUENCE [LARGE SCALE GENOMIC DNA]</scope>
    <source>
        <strain evidence="2 3">CIRM-BRFM 2984</strain>
    </source>
</reference>
<evidence type="ECO:0000313" key="2">
    <source>
        <dbReference type="EMBL" id="KAK6980854.1"/>
    </source>
</evidence>
<feature type="compositionally biased region" description="Low complexity" evidence="1">
    <location>
        <begin position="139"/>
        <end position="150"/>
    </location>
</feature>
<proteinExistence type="predicted"/>
<evidence type="ECO:0000313" key="3">
    <source>
        <dbReference type="Proteomes" id="UP001362999"/>
    </source>
</evidence>
<feature type="region of interest" description="Disordered" evidence="1">
    <location>
        <begin position="135"/>
        <end position="167"/>
    </location>
</feature>
<protein>
    <submittedName>
        <fullName evidence="2">Uncharacterized protein</fullName>
    </submittedName>
</protein>
<comment type="caution">
    <text evidence="2">The sequence shown here is derived from an EMBL/GenBank/DDBJ whole genome shotgun (WGS) entry which is preliminary data.</text>
</comment>
<dbReference type="AlphaFoldDB" id="A0AAV9ZGD8"/>
<feature type="compositionally biased region" description="Pro residues" evidence="1">
    <location>
        <begin position="1"/>
        <end position="10"/>
    </location>
</feature>
<organism evidence="2 3">
    <name type="scientific">Favolaschia claudopus</name>
    <dbReference type="NCBI Taxonomy" id="2862362"/>
    <lineage>
        <taxon>Eukaryota</taxon>
        <taxon>Fungi</taxon>
        <taxon>Dikarya</taxon>
        <taxon>Basidiomycota</taxon>
        <taxon>Agaricomycotina</taxon>
        <taxon>Agaricomycetes</taxon>
        <taxon>Agaricomycetidae</taxon>
        <taxon>Agaricales</taxon>
        <taxon>Marasmiineae</taxon>
        <taxon>Mycenaceae</taxon>
        <taxon>Favolaschia</taxon>
    </lineage>
</organism>
<dbReference type="EMBL" id="JAWWNJ010000156">
    <property type="protein sequence ID" value="KAK6980854.1"/>
    <property type="molecule type" value="Genomic_DNA"/>
</dbReference>
<dbReference type="Proteomes" id="UP001362999">
    <property type="component" value="Unassembled WGS sequence"/>
</dbReference>
<evidence type="ECO:0000256" key="1">
    <source>
        <dbReference type="SAM" id="MobiDB-lite"/>
    </source>
</evidence>
<feature type="region of interest" description="Disordered" evidence="1">
    <location>
        <begin position="1"/>
        <end position="30"/>
    </location>
</feature>
<keyword evidence="3" id="KW-1185">Reference proteome</keyword>
<accession>A0AAV9ZGD8</accession>